<keyword evidence="15" id="KW-1185">Reference proteome</keyword>
<organism evidence="14 15">
    <name type="scientific">Apodemus speciosus</name>
    <name type="common">Large Japanese field mouse</name>
    <dbReference type="NCBI Taxonomy" id="105296"/>
    <lineage>
        <taxon>Eukaryota</taxon>
        <taxon>Metazoa</taxon>
        <taxon>Chordata</taxon>
        <taxon>Craniata</taxon>
        <taxon>Vertebrata</taxon>
        <taxon>Euteleostomi</taxon>
        <taxon>Mammalia</taxon>
        <taxon>Eutheria</taxon>
        <taxon>Euarchontoglires</taxon>
        <taxon>Glires</taxon>
        <taxon>Rodentia</taxon>
        <taxon>Myomorpha</taxon>
        <taxon>Muroidea</taxon>
        <taxon>Muridae</taxon>
        <taxon>Murinae</taxon>
        <taxon>Apodemus</taxon>
    </lineage>
</organism>
<sequence length="367" mass="41196">MGRVRSSSNGALLQMVVVALAFTQTGAGPHSLRYFHTALSRPGRGEPQYISVGYVDDMQFQRCDSIEETPRMEPRAPWMEKEGPEYWKELKLKVKNIAQRARVNLRTLLRYYNQSGDGSHILQWMVSCEVGPDMRLLGAHYQAAYDGSDYISLNEDLNSWTASDMVAQITKNKLESDGTAEYFRAYVDGECLELLHRFLQNGKETLLRADPPKAHVAHHPRPEGDVTLRCWALGFYPADITLTWQRDGEDLTQDMELVETRPSGDGTFQKWASVVVPSGEEQRYTCYVYHEGLSEPLALKWGRSSQSSVVIMAIIAGLVLLGGVLITVVVWKRRGAGVGTVIKVLMLLSPFRKLASHAVSCQHSMMK</sequence>
<dbReference type="Pfam" id="PF07654">
    <property type="entry name" value="C1-set"/>
    <property type="match status" value="1"/>
</dbReference>
<evidence type="ECO:0000256" key="5">
    <source>
        <dbReference type="ARBA" id="ARBA00022859"/>
    </source>
</evidence>
<dbReference type="Proteomes" id="UP001623349">
    <property type="component" value="Unassembled WGS sequence"/>
</dbReference>
<dbReference type="InterPro" id="IPR011162">
    <property type="entry name" value="MHC_I/II-like_Ag-recog"/>
</dbReference>
<dbReference type="Gene3D" id="3.30.500.10">
    <property type="entry name" value="MHC class I-like antigen recognition-like"/>
    <property type="match status" value="1"/>
</dbReference>
<evidence type="ECO:0000256" key="8">
    <source>
        <dbReference type="ARBA" id="ARBA00023157"/>
    </source>
</evidence>
<evidence type="ECO:0000256" key="7">
    <source>
        <dbReference type="ARBA" id="ARBA00023136"/>
    </source>
</evidence>
<evidence type="ECO:0000256" key="11">
    <source>
        <dbReference type="SAM" id="Phobius"/>
    </source>
</evidence>
<evidence type="ECO:0000256" key="3">
    <source>
        <dbReference type="ARBA" id="ARBA00022451"/>
    </source>
</evidence>
<keyword evidence="9" id="KW-0325">Glycoprotein</keyword>
<evidence type="ECO:0000313" key="14">
    <source>
        <dbReference type="EMBL" id="GAB1301052.1"/>
    </source>
</evidence>
<feature type="chain" id="PRO_5047245472" evidence="12">
    <location>
        <begin position="28"/>
        <end position="367"/>
    </location>
</feature>
<dbReference type="InterPro" id="IPR003597">
    <property type="entry name" value="Ig_C1-set"/>
</dbReference>
<feature type="signal peptide" evidence="12">
    <location>
        <begin position="1"/>
        <end position="27"/>
    </location>
</feature>
<gene>
    <name evidence="14" type="ORF">APTSU1_001629000</name>
</gene>
<evidence type="ECO:0000256" key="1">
    <source>
        <dbReference type="ARBA" id="ARBA00004479"/>
    </source>
</evidence>
<dbReference type="InterPro" id="IPR036179">
    <property type="entry name" value="Ig-like_dom_sf"/>
</dbReference>
<protein>
    <submittedName>
        <fullName evidence="14">Histocompatibility 2, M region locus 3</fullName>
    </submittedName>
</protein>
<dbReference type="PANTHER" id="PTHR16675:SF169">
    <property type="entry name" value="HLA CLASS I HISTOCOMPATIBILITY ANTIGEN, ALPHA CHAIN G"/>
    <property type="match status" value="1"/>
</dbReference>
<proteinExistence type="inferred from homology"/>
<comment type="similarity">
    <text evidence="2 10">Belongs to the MHC class I family.</text>
</comment>
<dbReference type="PRINTS" id="PR01638">
    <property type="entry name" value="MHCCLASSI"/>
</dbReference>
<feature type="domain" description="Ig-like" evidence="13">
    <location>
        <begin position="212"/>
        <end position="300"/>
    </location>
</feature>
<dbReference type="InterPro" id="IPR013783">
    <property type="entry name" value="Ig-like_fold"/>
</dbReference>
<dbReference type="SMART" id="SM00407">
    <property type="entry name" value="IGc1"/>
    <property type="match status" value="1"/>
</dbReference>
<keyword evidence="8" id="KW-1015">Disulfide bond</keyword>
<accession>A0ABQ0FP76</accession>
<evidence type="ECO:0000256" key="10">
    <source>
        <dbReference type="RuleBase" id="RU004439"/>
    </source>
</evidence>
<evidence type="ECO:0000256" key="12">
    <source>
        <dbReference type="SAM" id="SignalP"/>
    </source>
</evidence>
<dbReference type="EMBL" id="BAAFST010000017">
    <property type="protein sequence ID" value="GAB1301052.1"/>
    <property type="molecule type" value="Genomic_DNA"/>
</dbReference>
<comment type="caution">
    <text evidence="14">The sequence shown here is derived from an EMBL/GenBank/DDBJ whole genome shotgun (WGS) entry which is preliminary data.</text>
</comment>
<dbReference type="PROSITE" id="PS50835">
    <property type="entry name" value="IG_LIKE"/>
    <property type="match status" value="1"/>
</dbReference>
<dbReference type="Pfam" id="PF00129">
    <property type="entry name" value="MHC_I"/>
    <property type="match status" value="1"/>
</dbReference>
<keyword evidence="3" id="KW-0490">MHC I</keyword>
<dbReference type="InterPro" id="IPR037055">
    <property type="entry name" value="MHC_I-like_Ag-recog_sf"/>
</dbReference>
<feature type="transmembrane region" description="Helical" evidence="11">
    <location>
        <begin position="309"/>
        <end position="331"/>
    </location>
</feature>
<evidence type="ECO:0000256" key="9">
    <source>
        <dbReference type="ARBA" id="ARBA00023180"/>
    </source>
</evidence>
<keyword evidence="7 11" id="KW-0472">Membrane</keyword>
<evidence type="ECO:0000313" key="15">
    <source>
        <dbReference type="Proteomes" id="UP001623349"/>
    </source>
</evidence>
<dbReference type="InterPro" id="IPR011161">
    <property type="entry name" value="MHC_I-like_Ag-recog"/>
</dbReference>
<dbReference type="InterPro" id="IPR007110">
    <property type="entry name" value="Ig-like_dom"/>
</dbReference>
<dbReference type="PANTHER" id="PTHR16675">
    <property type="entry name" value="MHC CLASS I-RELATED"/>
    <property type="match status" value="1"/>
</dbReference>
<keyword evidence="4 11" id="KW-0812">Transmembrane</keyword>
<dbReference type="SUPFAM" id="SSF54452">
    <property type="entry name" value="MHC antigen-recognition domain"/>
    <property type="match status" value="1"/>
</dbReference>
<dbReference type="CDD" id="cd07698">
    <property type="entry name" value="IgC1_MHC_I_alpha3"/>
    <property type="match status" value="1"/>
</dbReference>
<evidence type="ECO:0000256" key="2">
    <source>
        <dbReference type="ARBA" id="ARBA00006909"/>
    </source>
</evidence>
<dbReference type="InterPro" id="IPR001039">
    <property type="entry name" value="MHC_I_a_a1/a2"/>
</dbReference>
<dbReference type="SUPFAM" id="SSF48726">
    <property type="entry name" value="Immunoglobulin"/>
    <property type="match status" value="1"/>
</dbReference>
<name>A0ABQ0FP76_APOSI</name>
<evidence type="ECO:0000259" key="13">
    <source>
        <dbReference type="PROSITE" id="PS50835"/>
    </source>
</evidence>
<reference evidence="14 15" key="1">
    <citation type="submission" date="2024-08" db="EMBL/GenBank/DDBJ databases">
        <title>The draft genome of Apodemus speciosus.</title>
        <authorList>
            <person name="Nabeshima K."/>
            <person name="Suzuki S."/>
            <person name="Onuma M."/>
        </authorList>
    </citation>
    <scope>NUCLEOTIDE SEQUENCE [LARGE SCALE GENOMIC DNA]</scope>
    <source>
        <strain evidence="14">IB14-021</strain>
    </source>
</reference>
<dbReference type="InterPro" id="IPR050208">
    <property type="entry name" value="MHC_class-I_related"/>
</dbReference>
<comment type="subcellular location">
    <subcellularLocation>
        <location evidence="1">Membrane</location>
        <topology evidence="1">Single-pass type I membrane protein</topology>
    </subcellularLocation>
</comment>
<dbReference type="Gene3D" id="2.60.40.10">
    <property type="entry name" value="Immunoglobulins"/>
    <property type="match status" value="1"/>
</dbReference>
<keyword evidence="12" id="KW-0732">Signal</keyword>
<keyword evidence="6 11" id="KW-1133">Transmembrane helix</keyword>
<dbReference type="InterPro" id="IPR003006">
    <property type="entry name" value="Ig/MHC_CS"/>
</dbReference>
<dbReference type="PROSITE" id="PS00290">
    <property type="entry name" value="IG_MHC"/>
    <property type="match status" value="1"/>
</dbReference>
<evidence type="ECO:0000256" key="6">
    <source>
        <dbReference type="ARBA" id="ARBA00022989"/>
    </source>
</evidence>
<keyword evidence="5" id="KW-0391">Immunity</keyword>
<evidence type="ECO:0000256" key="4">
    <source>
        <dbReference type="ARBA" id="ARBA00022692"/>
    </source>
</evidence>